<dbReference type="AlphaFoldDB" id="A0A558BRX6"/>
<dbReference type="PANTHER" id="PTHR43124">
    <property type="entry name" value="PURINE EFFLUX PUMP PBUE"/>
    <property type="match status" value="1"/>
</dbReference>
<feature type="transmembrane region" description="Helical" evidence="6">
    <location>
        <begin position="358"/>
        <end position="376"/>
    </location>
</feature>
<dbReference type="PANTHER" id="PTHR43124:SF6">
    <property type="entry name" value="TRANSPORTER ARAJ-RELATED"/>
    <property type="match status" value="1"/>
</dbReference>
<feature type="transmembrane region" description="Helical" evidence="6">
    <location>
        <begin position="70"/>
        <end position="89"/>
    </location>
</feature>
<dbReference type="Pfam" id="PF07690">
    <property type="entry name" value="MFS_1"/>
    <property type="match status" value="1"/>
</dbReference>
<dbReference type="EMBL" id="VMRJ01000004">
    <property type="protein sequence ID" value="TVT39269.1"/>
    <property type="molecule type" value="Genomic_DNA"/>
</dbReference>
<feature type="domain" description="Major facilitator superfamily (MFS) profile" evidence="7">
    <location>
        <begin position="4"/>
        <end position="380"/>
    </location>
</feature>
<dbReference type="SUPFAM" id="SSF103473">
    <property type="entry name" value="MFS general substrate transporter"/>
    <property type="match status" value="1"/>
</dbReference>
<name>A0A558BRX6_9BACT</name>
<feature type="transmembrane region" description="Helical" evidence="6">
    <location>
        <begin position="40"/>
        <end position="58"/>
    </location>
</feature>
<keyword evidence="9" id="KW-1185">Reference proteome</keyword>
<feature type="transmembrane region" description="Helical" evidence="6">
    <location>
        <begin position="331"/>
        <end position="352"/>
    </location>
</feature>
<dbReference type="GO" id="GO:0005886">
    <property type="term" value="C:plasma membrane"/>
    <property type="evidence" value="ECO:0007669"/>
    <property type="project" value="UniProtKB-SubCell"/>
</dbReference>
<keyword evidence="3 6" id="KW-0812">Transmembrane</keyword>
<protein>
    <submittedName>
        <fullName evidence="8">MFS transporter</fullName>
    </submittedName>
</protein>
<dbReference type="InterPro" id="IPR020846">
    <property type="entry name" value="MFS_dom"/>
</dbReference>
<feature type="transmembrane region" description="Helical" evidence="6">
    <location>
        <begin position="262"/>
        <end position="284"/>
    </location>
</feature>
<feature type="transmembrane region" description="Helical" evidence="6">
    <location>
        <begin position="156"/>
        <end position="181"/>
    </location>
</feature>
<dbReference type="PROSITE" id="PS50850">
    <property type="entry name" value="MFS"/>
    <property type="match status" value="1"/>
</dbReference>
<dbReference type="Proteomes" id="UP000317624">
    <property type="component" value="Unassembled WGS sequence"/>
</dbReference>
<dbReference type="InterPro" id="IPR050189">
    <property type="entry name" value="MFS_Efflux_Transporters"/>
</dbReference>
<evidence type="ECO:0000259" key="7">
    <source>
        <dbReference type="PROSITE" id="PS50850"/>
    </source>
</evidence>
<organism evidence="8 9">
    <name type="scientific">Hymenobacter setariae</name>
    <dbReference type="NCBI Taxonomy" id="2594794"/>
    <lineage>
        <taxon>Bacteria</taxon>
        <taxon>Pseudomonadati</taxon>
        <taxon>Bacteroidota</taxon>
        <taxon>Cytophagia</taxon>
        <taxon>Cytophagales</taxon>
        <taxon>Hymenobacteraceae</taxon>
        <taxon>Hymenobacter</taxon>
    </lineage>
</organism>
<feature type="transmembrane region" description="Helical" evidence="6">
    <location>
        <begin position="202"/>
        <end position="224"/>
    </location>
</feature>
<evidence type="ECO:0000256" key="5">
    <source>
        <dbReference type="ARBA" id="ARBA00023136"/>
    </source>
</evidence>
<evidence type="ECO:0000256" key="1">
    <source>
        <dbReference type="ARBA" id="ARBA00004651"/>
    </source>
</evidence>
<evidence type="ECO:0000256" key="4">
    <source>
        <dbReference type="ARBA" id="ARBA00022989"/>
    </source>
</evidence>
<dbReference type="Gene3D" id="1.20.1250.20">
    <property type="entry name" value="MFS general substrate transporter like domains"/>
    <property type="match status" value="2"/>
</dbReference>
<accession>A0A558BRX6</accession>
<keyword evidence="4 6" id="KW-1133">Transmembrane helix</keyword>
<sequence length="398" mass="41239">MNTKLFPLALGGLAIGTTEFVMMGLLPSIAQDFRVTIPEVGYVISAYALGVVIGAPLLTVLGHNLEPKRLLLLLILLFTVFNTLSAFAPNNTVLFFTRLLAGLPHGAFFGVGSVVASRLAAKGKQAQAISTMFAGLTIANLLTVPLGTYLGQHYSWRYALGGVGGVGLLTLAAIYFILPALPAQPAGNWQGELALFKRLETWLIILLTAIGTGGMFCWVSYIAPLMTEVSHFPASYVPYIMMLIGLGMFVGNVVGGRLADRFSPLTAATTLLLAMGGTLLAIYFASGNQVLSLGLTFLAGSFSLALAAPIQILMIQSSKGAEMLGASITQAAFNMGNALGAFLGGVPIALGYGYTSPALVGVGLALAGAGFAYVLARVSGQPPLAPTAQVTADSVAAF</sequence>
<evidence type="ECO:0000256" key="2">
    <source>
        <dbReference type="ARBA" id="ARBA00022475"/>
    </source>
</evidence>
<gene>
    <name evidence="8" type="ORF">FNT36_16560</name>
</gene>
<feature type="transmembrane region" description="Helical" evidence="6">
    <location>
        <begin position="236"/>
        <end position="255"/>
    </location>
</feature>
<dbReference type="OrthoDB" id="9814237at2"/>
<keyword evidence="5 6" id="KW-0472">Membrane</keyword>
<evidence type="ECO:0000256" key="3">
    <source>
        <dbReference type="ARBA" id="ARBA00022692"/>
    </source>
</evidence>
<feature type="transmembrane region" description="Helical" evidence="6">
    <location>
        <begin position="95"/>
        <end position="116"/>
    </location>
</feature>
<dbReference type="RefSeq" id="WP_144849964.1">
    <property type="nucleotide sequence ID" value="NZ_VMRJ01000004.1"/>
</dbReference>
<feature type="transmembrane region" description="Helical" evidence="6">
    <location>
        <begin position="290"/>
        <end position="310"/>
    </location>
</feature>
<reference evidence="8 9" key="1">
    <citation type="submission" date="2019-07" db="EMBL/GenBank/DDBJ databases">
        <title>Hymenobacter sp. straun FUR1 Genome sequencing and assembly.</title>
        <authorList>
            <person name="Chhetri G."/>
        </authorList>
    </citation>
    <scope>NUCLEOTIDE SEQUENCE [LARGE SCALE GENOMIC DNA]</scope>
    <source>
        <strain evidence="8 9">Fur1</strain>
    </source>
</reference>
<dbReference type="InterPro" id="IPR036259">
    <property type="entry name" value="MFS_trans_sf"/>
</dbReference>
<keyword evidence="2" id="KW-1003">Cell membrane</keyword>
<comment type="subcellular location">
    <subcellularLocation>
        <location evidence="1">Cell membrane</location>
        <topology evidence="1">Multi-pass membrane protein</topology>
    </subcellularLocation>
</comment>
<proteinExistence type="predicted"/>
<evidence type="ECO:0000313" key="8">
    <source>
        <dbReference type="EMBL" id="TVT39269.1"/>
    </source>
</evidence>
<dbReference type="GO" id="GO:0022857">
    <property type="term" value="F:transmembrane transporter activity"/>
    <property type="evidence" value="ECO:0007669"/>
    <property type="project" value="InterPro"/>
</dbReference>
<feature type="transmembrane region" description="Helical" evidence="6">
    <location>
        <begin position="128"/>
        <end position="150"/>
    </location>
</feature>
<evidence type="ECO:0000256" key="6">
    <source>
        <dbReference type="SAM" id="Phobius"/>
    </source>
</evidence>
<evidence type="ECO:0000313" key="9">
    <source>
        <dbReference type="Proteomes" id="UP000317624"/>
    </source>
</evidence>
<comment type="caution">
    <text evidence="8">The sequence shown here is derived from an EMBL/GenBank/DDBJ whole genome shotgun (WGS) entry which is preliminary data.</text>
</comment>
<dbReference type="InterPro" id="IPR011701">
    <property type="entry name" value="MFS"/>
</dbReference>
<dbReference type="CDD" id="cd17324">
    <property type="entry name" value="MFS_NepI_like"/>
    <property type="match status" value="1"/>
</dbReference>